<dbReference type="RefSeq" id="XP_040733890.1">
    <property type="nucleotide sequence ID" value="XM_040877856.1"/>
</dbReference>
<dbReference type="OrthoDB" id="419711at2759"/>
<feature type="transmembrane region" description="Helical" evidence="5">
    <location>
        <begin position="113"/>
        <end position="132"/>
    </location>
</feature>
<evidence type="ECO:0000256" key="4">
    <source>
        <dbReference type="ARBA" id="ARBA00023136"/>
    </source>
</evidence>
<dbReference type="PANTHER" id="PTHR12242">
    <property type="entry name" value="OS02G0130600 PROTEIN-RELATED"/>
    <property type="match status" value="1"/>
</dbReference>
<feature type="transmembrane region" description="Helical" evidence="5">
    <location>
        <begin position="30"/>
        <end position="52"/>
    </location>
</feature>
<keyword evidence="4 5" id="KW-0472">Membrane</keyword>
<comment type="subcellular location">
    <subcellularLocation>
        <location evidence="1">Endomembrane system</location>
        <topology evidence="1">Multi-pass membrane protein</topology>
    </subcellularLocation>
</comment>
<name>A0A364L0R6_TALAM</name>
<evidence type="ECO:0000256" key="2">
    <source>
        <dbReference type="ARBA" id="ARBA00022692"/>
    </source>
</evidence>
<protein>
    <recommendedName>
        <fullName evidence="8">FAR-17a/AIG1-like protein</fullName>
    </recommendedName>
</protein>
<feature type="transmembrane region" description="Helical" evidence="5">
    <location>
        <begin position="144"/>
        <end position="162"/>
    </location>
</feature>
<evidence type="ECO:0000313" key="6">
    <source>
        <dbReference type="EMBL" id="RAO69374.1"/>
    </source>
</evidence>
<feature type="transmembrane region" description="Helical" evidence="5">
    <location>
        <begin position="218"/>
        <end position="242"/>
    </location>
</feature>
<organism evidence="6 7">
    <name type="scientific">Talaromyces amestolkiae</name>
    <dbReference type="NCBI Taxonomy" id="1196081"/>
    <lineage>
        <taxon>Eukaryota</taxon>
        <taxon>Fungi</taxon>
        <taxon>Dikarya</taxon>
        <taxon>Ascomycota</taxon>
        <taxon>Pezizomycotina</taxon>
        <taxon>Eurotiomycetes</taxon>
        <taxon>Eurotiomycetidae</taxon>
        <taxon>Eurotiales</taxon>
        <taxon>Trichocomaceae</taxon>
        <taxon>Talaromyces</taxon>
        <taxon>Talaromyces sect. Talaromyces</taxon>
    </lineage>
</organism>
<comment type="caution">
    <text evidence="6">The sequence shown here is derived from an EMBL/GenBank/DDBJ whole genome shotgun (WGS) entry which is preliminary data.</text>
</comment>
<accession>A0A364L0R6</accession>
<dbReference type="STRING" id="1196081.A0A364L0R6"/>
<dbReference type="Pfam" id="PF04750">
    <property type="entry name" value="Far-17a_AIG1"/>
    <property type="match status" value="1"/>
</dbReference>
<evidence type="ECO:0000313" key="7">
    <source>
        <dbReference type="Proteomes" id="UP000249363"/>
    </source>
</evidence>
<dbReference type="AlphaFoldDB" id="A0A364L0R6"/>
<dbReference type="GeneID" id="63794602"/>
<feature type="transmembrane region" description="Helical" evidence="5">
    <location>
        <begin position="72"/>
        <end position="93"/>
    </location>
</feature>
<dbReference type="GO" id="GO:0012505">
    <property type="term" value="C:endomembrane system"/>
    <property type="evidence" value="ECO:0007669"/>
    <property type="project" value="UniProtKB-SubCell"/>
</dbReference>
<evidence type="ECO:0000256" key="1">
    <source>
        <dbReference type="ARBA" id="ARBA00004127"/>
    </source>
</evidence>
<evidence type="ECO:0008006" key="8">
    <source>
        <dbReference type="Google" id="ProtNLM"/>
    </source>
</evidence>
<gene>
    <name evidence="6" type="ORF">BHQ10_005386</name>
</gene>
<dbReference type="InterPro" id="IPR006838">
    <property type="entry name" value="ADTRP_AIG1"/>
</dbReference>
<keyword evidence="2 5" id="KW-0812">Transmembrane</keyword>
<evidence type="ECO:0000256" key="5">
    <source>
        <dbReference type="SAM" id="Phobius"/>
    </source>
</evidence>
<proteinExistence type="predicted"/>
<evidence type="ECO:0000256" key="3">
    <source>
        <dbReference type="ARBA" id="ARBA00022989"/>
    </source>
</evidence>
<dbReference type="GO" id="GO:0016020">
    <property type="term" value="C:membrane"/>
    <property type="evidence" value="ECO:0007669"/>
    <property type="project" value="InterPro"/>
</dbReference>
<feature type="transmembrane region" description="Helical" evidence="5">
    <location>
        <begin position="174"/>
        <end position="198"/>
    </location>
</feature>
<sequence length="285" mass="32742">MRRPFLTLFGADPALDALHPYETSWLLPPILLGLMRAIIAIYIFFCIVYIFIHDAISHDSVAIGQSFSYFTFLNFWGMGFYFAVSAVHTLLYAATGRSVIFDRLPRVFRGLHALFYTCATTFPFLVVVIYWGVLYSGPWFPEWFGAWSNISEHGIIGLYALLEVFLTTTPPHPLINLAFLILILLLYLSLAYLTHYTQGWYTYSFLDPGDHGQHNGKVAAYCFIILAIILVVFFATWGLIWVRRKLTHEKIKRARRDLAPVYGNNSYLRGDEEMRIGRVKGPNEF</sequence>
<reference evidence="6 7" key="1">
    <citation type="journal article" date="2017" name="Biotechnol. Biofuels">
        <title>Differential beta-glucosidase expression as a function of carbon source availability in Talaromyces amestolkiae: a genomic and proteomic approach.</title>
        <authorList>
            <person name="de Eugenio L.I."/>
            <person name="Mendez-Liter J.A."/>
            <person name="Nieto-Dominguez M."/>
            <person name="Alonso L."/>
            <person name="Gil-Munoz J."/>
            <person name="Barriuso J."/>
            <person name="Prieto A."/>
            <person name="Martinez M.J."/>
        </authorList>
    </citation>
    <scope>NUCLEOTIDE SEQUENCE [LARGE SCALE GENOMIC DNA]</scope>
    <source>
        <strain evidence="6 7">CIB</strain>
    </source>
</reference>
<dbReference type="Proteomes" id="UP000249363">
    <property type="component" value="Unassembled WGS sequence"/>
</dbReference>
<dbReference type="EMBL" id="MIKG01000009">
    <property type="protein sequence ID" value="RAO69374.1"/>
    <property type="molecule type" value="Genomic_DNA"/>
</dbReference>
<dbReference type="PANTHER" id="PTHR12242:SF1">
    <property type="entry name" value="MYND-TYPE DOMAIN-CONTAINING PROTEIN"/>
    <property type="match status" value="1"/>
</dbReference>
<keyword evidence="3 5" id="KW-1133">Transmembrane helix</keyword>
<keyword evidence="7" id="KW-1185">Reference proteome</keyword>